<dbReference type="AlphaFoldDB" id="A0A512JG76"/>
<dbReference type="Proteomes" id="UP000321750">
    <property type="component" value="Unassembled WGS sequence"/>
</dbReference>
<sequence>MAEDVLRRLLTEGSGEPADLSSVSSAQLREVVRGSARGFGGADLFVALASHPNVEKTILAAVEIVREAGDVVAMVGIAAWLSHGGRLRPEDASALGRAFLERAGDRTGDYGTRAHALKAAMILAQSDRALLRRLQAEMIDLDPADDGDFLRHAAAITGALLARGPDPDLHAVLGKLLDVEEAEDEVAMELGLDALRAGLDATTQDDALRSFREARDWFVRSEATSDERPDARLYRRCLDMLVAFQTGRPQGDVRVGIDGIKEAAFAYTAYLSPSDRPEETSSWLGARGRERVHWSMLALRLGALDTSLGKRAWLNAAAVIQDELVSVYSASRSIMVRREDGGLEAVLQPRIVGALKRELHSLDTLGQWIEENASSGLLPDVAGLRTLVADAHEGVVAHRPTEAATGSSPVTAILESIPEAGRASAMARVAGAMTTLVDESTSVVVSDLFDRILEALGGNEHYRRHQDARSLFEVALWMTTLFVVQRSNVSSSTFRRVKYLFERDPAKLPLEEVLQEDYLDFLCGSPLAGILGAEASDVAGGRVDVLFKHMRTTFVAELKKTDRKLTNAQVVDEYGLQKVAYDVTNVSFGILMMLDLHDLGGGQPDVAERISVHHVTPPWGTTEHAVVLFRVQGRRKTPSKL</sequence>
<protein>
    <submittedName>
        <fullName evidence="1">Uncharacterized protein</fullName>
    </submittedName>
</protein>
<reference evidence="1 2" key="1">
    <citation type="submission" date="2019-07" db="EMBL/GenBank/DDBJ databases">
        <title>Whole genome shotgun sequence of Methylobacterium gnaphalii NBRC 107716.</title>
        <authorList>
            <person name="Hosoyama A."/>
            <person name="Uohara A."/>
            <person name="Ohji S."/>
            <person name="Ichikawa N."/>
        </authorList>
    </citation>
    <scope>NUCLEOTIDE SEQUENCE [LARGE SCALE GENOMIC DNA]</scope>
    <source>
        <strain evidence="1 2">NBRC 107716</strain>
    </source>
</reference>
<gene>
    <name evidence="1" type="ORF">MGN01_07370</name>
</gene>
<dbReference type="RefSeq" id="WP_147045199.1">
    <property type="nucleotide sequence ID" value="NZ_BJZV01000002.1"/>
</dbReference>
<comment type="caution">
    <text evidence="1">The sequence shown here is derived from an EMBL/GenBank/DDBJ whole genome shotgun (WGS) entry which is preliminary data.</text>
</comment>
<proteinExistence type="predicted"/>
<organism evidence="1 2">
    <name type="scientific">Methylobacterium gnaphalii</name>
    <dbReference type="NCBI Taxonomy" id="1010610"/>
    <lineage>
        <taxon>Bacteria</taxon>
        <taxon>Pseudomonadati</taxon>
        <taxon>Pseudomonadota</taxon>
        <taxon>Alphaproteobacteria</taxon>
        <taxon>Hyphomicrobiales</taxon>
        <taxon>Methylobacteriaceae</taxon>
        <taxon>Methylobacterium</taxon>
    </lineage>
</organism>
<evidence type="ECO:0000313" key="1">
    <source>
        <dbReference type="EMBL" id="GEP08892.1"/>
    </source>
</evidence>
<accession>A0A512JG76</accession>
<keyword evidence="2" id="KW-1185">Reference proteome</keyword>
<dbReference type="OrthoDB" id="7968592at2"/>
<evidence type="ECO:0000313" key="2">
    <source>
        <dbReference type="Proteomes" id="UP000321750"/>
    </source>
</evidence>
<dbReference type="EMBL" id="BJZV01000002">
    <property type="protein sequence ID" value="GEP08892.1"/>
    <property type="molecule type" value="Genomic_DNA"/>
</dbReference>
<name>A0A512JG76_9HYPH</name>